<feature type="compositionally biased region" description="Basic and acidic residues" evidence="1">
    <location>
        <begin position="177"/>
        <end position="201"/>
    </location>
</feature>
<proteinExistence type="predicted"/>
<feature type="region of interest" description="Disordered" evidence="1">
    <location>
        <begin position="106"/>
        <end position="218"/>
    </location>
</feature>
<sequence>MSDAMSSDEIDRVLNNIRRLVSVEGDQKSSGGDRLVLTSDLRVGNGAPQAQPKAEPYTAADDTFIEMAQADSDADGAKNDLPPILEVVTDPATSRSLEERIAGLEAAIGRGEEFEPDGSEAQDQHRPDKVPNLRSDIMHEVVDEPDNDAQSQDSAADVPDNQDETLDPPMGDPMMAFDRHDRVHAPHPEGPTEPRFTHAEDDPTPEMQFSHRSDPLTLEDPEEVLDEEALRDLIAEIVREELAGTLGERITRNVRKLVRREIMRILSARDFE</sequence>
<evidence type="ECO:0000313" key="3">
    <source>
        <dbReference type="Proteomes" id="UP000244912"/>
    </source>
</evidence>
<name>A0A2R8BUF1_9RHOB</name>
<organism evidence="2 3">
    <name type="scientific">Palleronia abyssalis</name>
    <dbReference type="NCBI Taxonomy" id="1501240"/>
    <lineage>
        <taxon>Bacteria</taxon>
        <taxon>Pseudomonadati</taxon>
        <taxon>Pseudomonadota</taxon>
        <taxon>Alphaproteobacteria</taxon>
        <taxon>Rhodobacterales</taxon>
        <taxon>Roseobacteraceae</taxon>
        <taxon>Palleronia</taxon>
    </lineage>
</organism>
<dbReference type="Proteomes" id="UP000244912">
    <property type="component" value="Unassembled WGS sequence"/>
</dbReference>
<feature type="compositionally biased region" description="Basic and acidic residues" evidence="1">
    <location>
        <begin position="122"/>
        <end position="142"/>
    </location>
</feature>
<dbReference type="AlphaFoldDB" id="A0A2R8BUF1"/>
<reference evidence="3" key="1">
    <citation type="submission" date="2018-03" db="EMBL/GenBank/DDBJ databases">
        <authorList>
            <person name="Rodrigo-Torres L."/>
            <person name="Arahal R. D."/>
            <person name="Lucena T."/>
        </authorList>
    </citation>
    <scope>NUCLEOTIDE SEQUENCE [LARGE SCALE GENOMIC DNA]</scope>
    <source>
        <strain evidence="3">CECT 8504</strain>
    </source>
</reference>
<dbReference type="RefSeq" id="WP_108893660.1">
    <property type="nucleotide sequence ID" value="NZ_ONZF01000003.1"/>
</dbReference>
<accession>A0A2R8BUF1</accession>
<keyword evidence="3" id="KW-1185">Reference proteome</keyword>
<evidence type="ECO:0000313" key="2">
    <source>
        <dbReference type="EMBL" id="SPJ23797.1"/>
    </source>
</evidence>
<gene>
    <name evidence="2" type="ORF">PAA8504_01612</name>
</gene>
<dbReference type="OrthoDB" id="7875768at2"/>
<protein>
    <submittedName>
        <fullName evidence="2">Uncharacterized protein</fullName>
    </submittedName>
</protein>
<feature type="compositionally biased region" description="Low complexity" evidence="1">
    <location>
        <begin position="148"/>
        <end position="157"/>
    </location>
</feature>
<dbReference type="EMBL" id="ONZF01000003">
    <property type="protein sequence ID" value="SPJ23797.1"/>
    <property type="molecule type" value="Genomic_DNA"/>
</dbReference>
<evidence type="ECO:0000256" key="1">
    <source>
        <dbReference type="SAM" id="MobiDB-lite"/>
    </source>
</evidence>